<protein>
    <submittedName>
        <fullName evidence="1">Uncharacterized protein</fullName>
    </submittedName>
</protein>
<sequence>MMQMGGSCYRLKMENAISSLVSDIVFTSRKQPFNVVYDVLKITPFYQGFPMSLCICSSSDLHARNRASAYVTIDLFDLRWNNKKTQSSSLSKTGNKRTK</sequence>
<evidence type="ECO:0000313" key="1">
    <source>
        <dbReference type="EMBL" id="GJT01581.1"/>
    </source>
</evidence>
<dbReference type="EMBL" id="BQNB010012282">
    <property type="protein sequence ID" value="GJT01581.1"/>
    <property type="molecule type" value="Genomic_DNA"/>
</dbReference>
<dbReference type="Proteomes" id="UP001151760">
    <property type="component" value="Unassembled WGS sequence"/>
</dbReference>
<reference evidence="1" key="1">
    <citation type="journal article" date="2022" name="Int. J. Mol. Sci.">
        <title>Draft Genome of Tanacetum Coccineum: Genomic Comparison of Closely Related Tanacetum-Family Plants.</title>
        <authorList>
            <person name="Yamashiro T."/>
            <person name="Shiraishi A."/>
            <person name="Nakayama K."/>
            <person name="Satake H."/>
        </authorList>
    </citation>
    <scope>NUCLEOTIDE SEQUENCE</scope>
</reference>
<reference evidence="1" key="2">
    <citation type="submission" date="2022-01" db="EMBL/GenBank/DDBJ databases">
        <authorList>
            <person name="Yamashiro T."/>
            <person name="Shiraishi A."/>
            <person name="Satake H."/>
            <person name="Nakayama K."/>
        </authorList>
    </citation>
    <scope>NUCLEOTIDE SEQUENCE</scope>
</reference>
<keyword evidence="2" id="KW-1185">Reference proteome</keyword>
<comment type="caution">
    <text evidence="1">The sequence shown here is derived from an EMBL/GenBank/DDBJ whole genome shotgun (WGS) entry which is preliminary data.</text>
</comment>
<gene>
    <name evidence="1" type="ORF">Tco_0822750</name>
</gene>
<evidence type="ECO:0000313" key="2">
    <source>
        <dbReference type="Proteomes" id="UP001151760"/>
    </source>
</evidence>
<organism evidence="1 2">
    <name type="scientific">Tanacetum coccineum</name>
    <dbReference type="NCBI Taxonomy" id="301880"/>
    <lineage>
        <taxon>Eukaryota</taxon>
        <taxon>Viridiplantae</taxon>
        <taxon>Streptophyta</taxon>
        <taxon>Embryophyta</taxon>
        <taxon>Tracheophyta</taxon>
        <taxon>Spermatophyta</taxon>
        <taxon>Magnoliopsida</taxon>
        <taxon>eudicotyledons</taxon>
        <taxon>Gunneridae</taxon>
        <taxon>Pentapetalae</taxon>
        <taxon>asterids</taxon>
        <taxon>campanulids</taxon>
        <taxon>Asterales</taxon>
        <taxon>Asteraceae</taxon>
        <taxon>Asteroideae</taxon>
        <taxon>Anthemideae</taxon>
        <taxon>Anthemidinae</taxon>
        <taxon>Tanacetum</taxon>
    </lineage>
</organism>
<name>A0ABQ5AFX9_9ASTR</name>
<accession>A0ABQ5AFX9</accession>
<proteinExistence type="predicted"/>